<feature type="non-terminal residue" evidence="2">
    <location>
        <position position="1"/>
    </location>
</feature>
<proteinExistence type="predicted"/>
<organism evidence="2 3">
    <name type="scientific">Pelobates cultripes</name>
    <name type="common">Western spadefoot toad</name>
    <dbReference type="NCBI Taxonomy" id="61616"/>
    <lineage>
        <taxon>Eukaryota</taxon>
        <taxon>Metazoa</taxon>
        <taxon>Chordata</taxon>
        <taxon>Craniata</taxon>
        <taxon>Vertebrata</taxon>
        <taxon>Euteleostomi</taxon>
        <taxon>Amphibia</taxon>
        <taxon>Batrachia</taxon>
        <taxon>Anura</taxon>
        <taxon>Pelobatoidea</taxon>
        <taxon>Pelobatidae</taxon>
        <taxon>Pelobates</taxon>
    </lineage>
</organism>
<accession>A0AAD1VWR1</accession>
<evidence type="ECO:0000313" key="3">
    <source>
        <dbReference type="Proteomes" id="UP001295444"/>
    </source>
</evidence>
<reference evidence="2" key="1">
    <citation type="submission" date="2022-03" db="EMBL/GenBank/DDBJ databases">
        <authorList>
            <person name="Alioto T."/>
            <person name="Alioto T."/>
            <person name="Gomez Garrido J."/>
        </authorList>
    </citation>
    <scope>NUCLEOTIDE SEQUENCE</scope>
</reference>
<dbReference type="Proteomes" id="UP001295444">
    <property type="component" value="Chromosome 03"/>
</dbReference>
<feature type="non-terminal residue" evidence="2">
    <location>
        <position position="65"/>
    </location>
</feature>
<feature type="region of interest" description="Disordered" evidence="1">
    <location>
        <begin position="1"/>
        <end position="65"/>
    </location>
</feature>
<dbReference type="EMBL" id="OW240914">
    <property type="protein sequence ID" value="CAH2276345.1"/>
    <property type="molecule type" value="Genomic_DNA"/>
</dbReference>
<evidence type="ECO:0000313" key="2">
    <source>
        <dbReference type="EMBL" id="CAH2276345.1"/>
    </source>
</evidence>
<name>A0AAD1VWR1_PELCU</name>
<evidence type="ECO:0000256" key="1">
    <source>
        <dbReference type="SAM" id="MobiDB-lite"/>
    </source>
</evidence>
<gene>
    <name evidence="2" type="ORF">PECUL_23A011630</name>
</gene>
<keyword evidence="3" id="KW-1185">Reference proteome</keyword>
<sequence length="65" mass="6780">AVSPAVPLKVVGGRGRTDRPEEGVNDLEPTGTAGGKGLNPSQTQNPCETLGRRRKTGKEGPQMPQ</sequence>
<dbReference type="AlphaFoldDB" id="A0AAD1VWR1"/>
<protein>
    <submittedName>
        <fullName evidence="2">Uncharacterized protein</fullName>
    </submittedName>
</protein>